<sequence>MISKKSFKVNLPFHNILAITITICTLLDLTNCQTCQLTGLSPSTPNIPLQYCTMYQTNACCNSLQDQQIKALAQGYFSSRCQGRYPSLKQYFCFGCSPDQPKYTSTNAQGKKVLKVCSNFFSSKVWGAPLNEKTVKYDPCGLQITLNGQQQIVTASTQYPSAQDFVNSNQPIFLSDFLIEFDDKNCLIGSILKINWFNTFGGLAIYFLISILFI</sequence>
<reference evidence="3" key="1">
    <citation type="journal article" date="2006" name="PLoS Biol.">
        <title>Macronuclear genome sequence of the ciliate Tetrahymena thermophila, a model eukaryote.</title>
        <authorList>
            <person name="Eisen J.A."/>
            <person name="Coyne R.S."/>
            <person name="Wu M."/>
            <person name="Wu D."/>
            <person name="Thiagarajan M."/>
            <person name="Wortman J.R."/>
            <person name="Badger J.H."/>
            <person name="Ren Q."/>
            <person name="Amedeo P."/>
            <person name="Jones K.M."/>
            <person name="Tallon L.J."/>
            <person name="Delcher A.L."/>
            <person name="Salzberg S.L."/>
            <person name="Silva J.C."/>
            <person name="Haas B.J."/>
            <person name="Majoros W.H."/>
            <person name="Farzad M."/>
            <person name="Carlton J.M."/>
            <person name="Smith R.K. Jr."/>
            <person name="Garg J."/>
            <person name="Pearlman R.E."/>
            <person name="Karrer K.M."/>
            <person name="Sun L."/>
            <person name="Manning G."/>
            <person name="Elde N.C."/>
            <person name="Turkewitz A.P."/>
            <person name="Asai D.J."/>
            <person name="Wilkes D.E."/>
            <person name="Wang Y."/>
            <person name="Cai H."/>
            <person name="Collins K."/>
            <person name="Stewart B.A."/>
            <person name="Lee S.R."/>
            <person name="Wilamowska K."/>
            <person name="Weinberg Z."/>
            <person name="Ruzzo W.L."/>
            <person name="Wloga D."/>
            <person name="Gaertig J."/>
            <person name="Frankel J."/>
            <person name="Tsao C.-C."/>
            <person name="Gorovsky M.A."/>
            <person name="Keeling P.J."/>
            <person name="Waller R.F."/>
            <person name="Patron N.J."/>
            <person name="Cherry J.M."/>
            <person name="Stover N.A."/>
            <person name="Krieger C.J."/>
            <person name="del Toro C."/>
            <person name="Ryder H.F."/>
            <person name="Williamson S.C."/>
            <person name="Barbeau R.A."/>
            <person name="Hamilton E.P."/>
            <person name="Orias E."/>
        </authorList>
    </citation>
    <scope>NUCLEOTIDE SEQUENCE [LARGE SCALE GENOMIC DNA]</scope>
    <source>
        <strain evidence="3">SB210</strain>
    </source>
</reference>
<dbReference type="Proteomes" id="UP000009168">
    <property type="component" value="Unassembled WGS sequence"/>
</dbReference>
<accession>A4VCV8</accession>
<keyword evidence="3" id="KW-1185">Reference proteome</keyword>
<name>A4VCV8_TETTS</name>
<evidence type="ECO:0000256" key="1">
    <source>
        <dbReference type="SAM" id="Phobius"/>
    </source>
</evidence>
<protein>
    <submittedName>
        <fullName evidence="2">Transmembrane protein, putative</fullName>
    </submittedName>
</protein>
<organism evidence="2 3">
    <name type="scientific">Tetrahymena thermophila (strain SB210)</name>
    <dbReference type="NCBI Taxonomy" id="312017"/>
    <lineage>
        <taxon>Eukaryota</taxon>
        <taxon>Sar</taxon>
        <taxon>Alveolata</taxon>
        <taxon>Ciliophora</taxon>
        <taxon>Intramacronucleata</taxon>
        <taxon>Oligohymenophorea</taxon>
        <taxon>Hymenostomatida</taxon>
        <taxon>Tetrahymenina</taxon>
        <taxon>Tetrahymenidae</taxon>
        <taxon>Tetrahymena</taxon>
    </lineage>
</organism>
<keyword evidence="1" id="KW-0472">Membrane</keyword>
<gene>
    <name evidence="2" type="ORF">TTHERM_00239069</name>
</gene>
<proteinExistence type="predicted"/>
<keyword evidence="1 2" id="KW-0812">Transmembrane</keyword>
<dbReference type="RefSeq" id="XP_001471030.2">
    <property type="nucleotide sequence ID" value="XM_001470980.2"/>
</dbReference>
<feature type="transmembrane region" description="Helical" evidence="1">
    <location>
        <begin position="194"/>
        <end position="213"/>
    </location>
</feature>
<dbReference type="HOGENOM" id="CLU_1744184_0_0_1"/>
<dbReference type="EMBL" id="GG662443">
    <property type="protein sequence ID" value="EDK31357.2"/>
    <property type="molecule type" value="Genomic_DNA"/>
</dbReference>
<evidence type="ECO:0000313" key="3">
    <source>
        <dbReference type="Proteomes" id="UP000009168"/>
    </source>
</evidence>
<keyword evidence="1" id="KW-1133">Transmembrane helix</keyword>
<evidence type="ECO:0000313" key="2">
    <source>
        <dbReference type="EMBL" id="EDK31357.2"/>
    </source>
</evidence>
<dbReference type="GeneID" id="7829933"/>
<dbReference type="AlphaFoldDB" id="A4VCV8"/>
<dbReference type="InParanoid" id="A4VCV8"/>
<dbReference type="KEGG" id="tet:TTHERM_00239069"/>